<evidence type="ECO:0000313" key="3">
    <source>
        <dbReference type="EMBL" id="MFC7326636.1"/>
    </source>
</evidence>
<keyword evidence="4" id="KW-1185">Reference proteome</keyword>
<reference evidence="4" key="1">
    <citation type="journal article" date="2019" name="Int. J. Syst. Evol. Microbiol.">
        <title>The Global Catalogue of Microorganisms (GCM) 10K type strain sequencing project: providing services to taxonomists for standard genome sequencing and annotation.</title>
        <authorList>
            <consortium name="The Broad Institute Genomics Platform"/>
            <consortium name="The Broad Institute Genome Sequencing Center for Infectious Disease"/>
            <person name="Wu L."/>
            <person name="Ma J."/>
        </authorList>
    </citation>
    <scope>NUCLEOTIDE SEQUENCE [LARGE SCALE GENOMIC DNA]</scope>
    <source>
        <strain evidence="4">CGMCC 4.7382</strain>
    </source>
</reference>
<protein>
    <submittedName>
        <fullName evidence="3">AAA family ATPase</fullName>
    </submittedName>
</protein>
<dbReference type="Pfam" id="PF17863">
    <property type="entry name" value="AAA_lid_2"/>
    <property type="match status" value="1"/>
</dbReference>
<dbReference type="CDD" id="cd00009">
    <property type="entry name" value="AAA"/>
    <property type="match status" value="1"/>
</dbReference>
<sequence>MTAYAADVERIAAAVRRTVLGKADVVRLALTALLSDGHILLEDVPGVGKTTLARAIAACVGADWRRIQFTPDLLPSDVTGVTVFNQAEHTFEFHPGPVFAAVVIADEINRASPKTQAALLEVMEERHVTVDGVRHPVPEPFLVVATQNPVEMDGTYRLPEAQLDRFLVRLSLGYLDSDAELAVLRGERLASPDDLEPVTDTAGIARLAAAARRVHIHDAIFEYVLRLAQATRSHSELRVGLSTRATLALTGAARTAALADGRPFVVPEDVKRLAVPVWAHRLVLTSEAAVGGRDAATLLAEVLDDTPAPQPVRTVA</sequence>
<dbReference type="InterPro" id="IPR050764">
    <property type="entry name" value="CbbQ/NirQ/NorQ/GpvN"/>
</dbReference>
<evidence type="ECO:0000259" key="1">
    <source>
        <dbReference type="Pfam" id="PF07726"/>
    </source>
</evidence>
<comment type="caution">
    <text evidence="3">The sequence shown here is derived from an EMBL/GenBank/DDBJ whole genome shotgun (WGS) entry which is preliminary data.</text>
</comment>
<dbReference type="Gene3D" id="1.10.8.80">
    <property type="entry name" value="Magnesium chelatase subunit I, C-Terminal domain"/>
    <property type="match status" value="1"/>
</dbReference>
<proteinExistence type="predicted"/>
<dbReference type="SUPFAM" id="SSF52540">
    <property type="entry name" value="P-loop containing nucleoside triphosphate hydrolases"/>
    <property type="match status" value="1"/>
</dbReference>
<feature type="domain" description="ChlI/MoxR AAA lid" evidence="2">
    <location>
        <begin position="229"/>
        <end position="295"/>
    </location>
</feature>
<dbReference type="InterPro" id="IPR011703">
    <property type="entry name" value="ATPase_AAA-3"/>
</dbReference>
<dbReference type="InterPro" id="IPR041628">
    <property type="entry name" value="ChlI/MoxR_AAA_lid"/>
</dbReference>
<gene>
    <name evidence="3" type="ORF">ACFQRF_02675</name>
</gene>
<accession>A0ABW2KBK4</accession>
<dbReference type="Proteomes" id="UP001596540">
    <property type="component" value="Unassembled WGS sequence"/>
</dbReference>
<name>A0ABW2KBK4_9ACTN</name>
<dbReference type="Gene3D" id="3.40.50.300">
    <property type="entry name" value="P-loop containing nucleotide triphosphate hydrolases"/>
    <property type="match status" value="1"/>
</dbReference>
<dbReference type="Pfam" id="PF07726">
    <property type="entry name" value="AAA_3"/>
    <property type="match status" value="1"/>
</dbReference>
<evidence type="ECO:0000313" key="4">
    <source>
        <dbReference type="Proteomes" id="UP001596540"/>
    </source>
</evidence>
<dbReference type="RefSeq" id="WP_379869017.1">
    <property type="nucleotide sequence ID" value="NZ_JBHTBH010000001.1"/>
</dbReference>
<dbReference type="PANTHER" id="PTHR42759">
    <property type="entry name" value="MOXR FAMILY PROTEIN"/>
    <property type="match status" value="1"/>
</dbReference>
<dbReference type="PIRSF" id="PIRSF002849">
    <property type="entry name" value="AAA_ATPase_chaperone_MoxR_prd"/>
    <property type="match status" value="1"/>
</dbReference>
<evidence type="ECO:0000259" key="2">
    <source>
        <dbReference type="Pfam" id="PF17863"/>
    </source>
</evidence>
<feature type="domain" description="ATPase AAA-3" evidence="1">
    <location>
        <begin position="38"/>
        <end position="168"/>
    </location>
</feature>
<dbReference type="EMBL" id="JBHTBH010000001">
    <property type="protein sequence ID" value="MFC7326636.1"/>
    <property type="molecule type" value="Genomic_DNA"/>
</dbReference>
<dbReference type="InterPro" id="IPR027417">
    <property type="entry name" value="P-loop_NTPase"/>
</dbReference>
<organism evidence="3 4">
    <name type="scientific">Marinactinospora rubrisoli</name>
    <dbReference type="NCBI Taxonomy" id="2715399"/>
    <lineage>
        <taxon>Bacteria</taxon>
        <taxon>Bacillati</taxon>
        <taxon>Actinomycetota</taxon>
        <taxon>Actinomycetes</taxon>
        <taxon>Streptosporangiales</taxon>
        <taxon>Nocardiopsidaceae</taxon>
        <taxon>Marinactinospora</taxon>
    </lineage>
</organism>
<dbReference type="PANTHER" id="PTHR42759:SF5">
    <property type="entry name" value="METHANOL DEHYDROGENASE REGULATOR"/>
    <property type="match status" value="1"/>
</dbReference>